<dbReference type="GO" id="GO:0006865">
    <property type="term" value="P:amino acid transport"/>
    <property type="evidence" value="ECO:0007669"/>
    <property type="project" value="InterPro"/>
</dbReference>
<protein>
    <recommendedName>
        <fullName evidence="12">Amino acid permease/ SLC12A domain-containing protein</fullName>
    </recommendedName>
</protein>
<dbReference type="InterPro" id="IPR020946">
    <property type="entry name" value="Flavin_mOase-like"/>
</dbReference>
<dbReference type="GO" id="GO:0050661">
    <property type="term" value="F:NADP binding"/>
    <property type="evidence" value="ECO:0007669"/>
    <property type="project" value="InterPro"/>
</dbReference>
<gene>
    <name evidence="13" type="ORF">FSARC_7387</name>
</gene>
<dbReference type="InterPro" id="IPR004841">
    <property type="entry name" value="AA-permease/SLC12A_dom"/>
</dbReference>
<dbReference type="OrthoDB" id="74360at2759"/>
<evidence type="ECO:0000313" key="13">
    <source>
        <dbReference type="EMBL" id="KAF4964680.1"/>
    </source>
</evidence>
<keyword evidence="14" id="KW-1185">Reference proteome</keyword>
<feature type="domain" description="Amino acid permease/ SLC12A" evidence="12">
    <location>
        <begin position="116"/>
        <end position="245"/>
    </location>
</feature>
<dbReference type="InterPro" id="IPR004840">
    <property type="entry name" value="Amino_acid_permease_CS"/>
</dbReference>
<evidence type="ECO:0000256" key="11">
    <source>
        <dbReference type="SAM" id="Phobius"/>
    </source>
</evidence>
<feature type="transmembrane region" description="Helical" evidence="11">
    <location>
        <begin position="203"/>
        <end position="226"/>
    </location>
</feature>
<dbReference type="EMBL" id="JABEXW010000393">
    <property type="protein sequence ID" value="KAF4964680.1"/>
    <property type="molecule type" value="Genomic_DNA"/>
</dbReference>
<name>A0A8H4TV54_9HYPO</name>
<evidence type="ECO:0000256" key="2">
    <source>
        <dbReference type="ARBA" id="ARBA00010139"/>
    </source>
</evidence>
<feature type="transmembrane region" description="Helical" evidence="11">
    <location>
        <begin position="148"/>
        <end position="170"/>
    </location>
</feature>
<dbReference type="Gene3D" id="1.20.1740.10">
    <property type="entry name" value="Amino acid/polyamine transporter I"/>
    <property type="match status" value="1"/>
</dbReference>
<dbReference type="Pfam" id="PF00743">
    <property type="entry name" value="FMO-like"/>
    <property type="match status" value="1"/>
</dbReference>
<evidence type="ECO:0000313" key="14">
    <source>
        <dbReference type="Proteomes" id="UP000622797"/>
    </source>
</evidence>
<dbReference type="GO" id="GO:0016020">
    <property type="term" value="C:membrane"/>
    <property type="evidence" value="ECO:0007669"/>
    <property type="project" value="UniProtKB-SubCell"/>
</dbReference>
<dbReference type="GO" id="GO:0055085">
    <property type="term" value="P:transmembrane transport"/>
    <property type="evidence" value="ECO:0007669"/>
    <property type="project" value="InterPro"/>
</dbReference>
<keyword evidence="3" id="KW-0813">Transport</keyword>
<comment type="subcellular location">
    <subcellularLocation>
        <location evidence="1">Membrane</location>
        <topology evidence="1">Multi-pass membrane protein</topology>
    </subcellularLocation>
</comment>
<evidence type="ECO:0000256" key="8">
    <source>
        <dbReference type="ARBA" id="ARBA00023002"/>
    </source>
</evidence>
<evidence type="ECO:0000256" key="6">
    <source>
        <dbReference type="ARBA" id="ARBA00022827"/>
    </source>
</evidence>
<organism evidence="13 14">
    <name type="scientific">Fusarium sarcochroum</name>
    <dbReference type="NCBI Taxonomy" id="1208366"/>
    <lineage>
        <taxon>Eukaryota</taxon>
        <taxon>Fungi</taxon>
        <taxon>Dikarya</taxon>
        <taxon>Ascomycota</taxon>
        <taxon>Pezizomycotina</taxon>
        <taxon>Sordariomycetes</taxon>
        <taxon>Hypocreomycetidae</taxon>
        <taxon>Hypocreales</taxon>
        <taxon>Nectriaceae</taxon>
        <taxon>Fusarium</taxon>
        <taxon>Fusarium lateritium species complex</taxon>
    </lineage>
</organism>
<evidence type="ECO:0000256" key="4">
    <source>
        <dbReference type="ARBA" id="ARBA00022630"/>
    </source>
</evidence>
<sequence>MKDKEEIRAASPVDIEEGTSEQKHEETEQVKELQRGLKPRHANMFAITGSLGTGLIIGMGKSLAVGGPGSLFLAYVIMGNTVYFVLAALAEMAVFAPHKKGFSGYATRYMDPALGDDINVGVWIAVFGVCIVGLNFMKVQWFREAEFWMASMKVIIILVLIFTCFVISLGGSPSGECIGFRYWSDPGSFFQYKFTGSTGYFGGFWSCFIQAAFMYMGLESVAITFGEAKNSRKTIPRALKQTIWKLLPLRGLLLVLHHRAVLITSGWEVFTPVFDPRRFVVACVGVFAWIVMILGWKFYKGTKMVQPLTMDLQTGVRDYVLEPEDEEVKQTFVARELIDRDILLFNDTNAAYLIIRPGISVVAEWLSTNHRASGYGAKMRVAGSMLEDFLTFPASLDILGKGRRSMVLKIDEYLINPSLVEADLSYIKQTFDRVHCFCTMPHLQENGSVLGDQNMLPNEAPAHVSGLPVWQSGFPYQKADWLPTETKLPQSLASGVTYNDTVTKIDSSGSMPQTCDTTSSRAFISERSIDQARRLKMIYIGAGISGIVGCIEFLKKALTLNLVIYEKNPEVGGAWFENRYPGCACDIPSHSYQLSFESWTRWEKVFAGSGEILEYWKRVADKYNVRDKVQFEKKCIGAHWSETSSKWIVHVKDLKTGVCFQDDCDVLMTGEGVLNEWKWPDITGIETFKGKLLHSANWDTDYDVEGKAVAVIGAGNSGIQIVPALEPKVKYMDHYVRRRTWISNGHGAQEIKERTQGTGGNFAYTEEEKDQWENDQQDAARENFTADMESRLQNKPNITSHLIPTFPPLCKRLTPGPGYLEALTSLKVNVIPTAISHIDGTGIMTYDGVHHTVDAIVCATGFLTSAGTRGFPIIGRDGTNLRERYLQRSETYLGLATDNFPNFFQSLGPNAFQGAGNLLIIIEAIHHYVGQIIEKMAYGNVGIVEQKPESVQVFTNHCEEYFKRTVYVEECDSWYKSSPPGTTREERRRGRVTAIWPGSSLHAINALKKVRWEDFVTKPYDGNTFGWFGNGSTVAEKNPKREEIDSFSWYLNKTNILKD</sequence>
<evidence type="ECO:0000256" key="5">
    <source>
        <dbReference type="ARBA" id="ARBA00022692"/>
    </source>
</evidence>
<keyword evidence="5 11" id="KW-0812">Transmembrane</keyword>
<proteinExistence type="inferred from homology"/>
<dbReference type="PANTHER" id="PTHR42877:SF7">
    <property type="entry name" value="FLAVIN-BINDING MONOOXYGENASE-RELATED"/>
    <property type="match status" value="1"/>
</dbReference>
<dbReference type="SUPFAM" id="SSF51905">
    <property type="entry name" value="FAD/NAD(P)-binding domain"/>
    <property type="match status" value="2"/>
</dbReference>
<dbReference type="InterPro" id="IPR051209">
    <property type="entry name" value="FAD-bind_Monooxygenase_sf"/>
</dbReference>
<feature type="region of interest" description="Disordered" evidence="10">
    <location>
        <begin position="1"/>
        <end position="27"/>
    </location>
</feature>
<evidence type="ECO:0000256" key="10">
    <source>
        <dbReference type="SAM" id="MobiDB-lite"/>
    </source>
</evidence>
<reference evidence="13" key="2">
    <citation type="submission" date="2020-05" db="EMBL/GenBank/DDBJ databases">
        <authorList>
            <person name="Kim H.-S."/>
            <person name="Proctor R.H."/>
            <person name="Brown D.W."/>
        </authorList>
    </citation>
    <scope>NUCLEOTIDE SEQUENCE</scope>
    <source>
        <strain evidence="13">NRRL 20472</strain>
    </source>
</reference>
<dbReference type="AlphaFoldDB" id="A0A8H4TV54"/>
<keyword evidence="8" id="KW-0560">Oxidoreductase</keyword>
<keyword evidence="7 11" id="KW-1133">Transmembrane helix</keyword>
<feature type="transmembrane region" description="Helical" evidence="11">
    <location>
        <begin position="118"/>
        <end position="136"/>
    </location>
</feature>
<dbReference type="PROSITE" id="PS00218">
    <property type="entry name" value="AMINO_ACID_PERMEASE_1"/>
    <property type="match status" value="1"/>
</dbReference>
<evidence type="ECO:0000256" key="7">
    <source>
        <dbReference type="ARBA" id="ARBA00022989"/>
    </source>
</evidence>
<feature type="domain" description="Amino acid permease/ SLC12A" evidence="12">
    <location>
        <begin position="41"/>
        <end position="115"/>
    </location>
</feature>
<dbReference type="Pfam" id="PF00324">
    <property type="entry name" value="AA_permease"/>
    <property type="match status" value="2"/>
</dbReference>
<reference evidence="13" key="1">
    <citation type="journal article" date="2020" name="BMC Genomics">
        <title>Correction to: Identification and distribution of gene clusters required for synthesis of sphingolipid metabolism inhibitors in diverse species of the filamentous fungus Fusarium.</title>
        <authorList>
            <person name="Kim H.S."/>
            <person name="Lohmar J.M."/>
            <person name="Busman M."/>
            <person name="Brown D.W."/>
            <person name="Naumann T.A."/>
            <person name="Divon H.H."/>
            <person name="Lysoe E."/>
            <person name="Uhlig S."/>
            <person name="Proctor R.H."/>
        </authorList>
    </citation>
    <scope>NUCLEOTIDE SEQUENCE</scope>
    <source>
        <strain evidence="13">NRRL 20472</strain>
    </source>
</reference>
<dbReference type="InterPro" id="IPR036188">
    <property type="entry name" value="FAD/NAD-bd_sf"/>
</dbReference>
<feature type="transmembrane region" description="Helical" evidence="11">
    <location>
        <begin position="72"/>
        <end position="98"/>
    </location>
</feature>
<feature type="transmembrane region" description="Helical" evidence="11">
    <location>
        <begin position="279"/>
        <end position="299"/>
    </location>
</feature>
<comment type="similarity">
    <text evidence="2">Belongs to the FAD-binding monooxygenase family.</text>
</comment>
<evidence type="ECO:0000256" key="3">
    <source>
        <dbReference type="ARBA" id="ARBA00022448"/>
    </source>
</evidence>
<dbReference type="GO" id="GO:0004499">
    <property type="term" value="F:N,N-dimethylaniline monooxygenase activity"/>
    <property type="evidence" value="ECO:0007669"/>
    <property type="project" value="InterPro"/>
</dbReference>
<keyword evidence="4" id="KW-0285">Flavoprotein</keyword>
<comment type="caution">
    <text evidence="13">The sequence shown here is derived from an EMBL/GenBank/DDBJ whole genome shotgun (WGS) entry which is preliminary data.</text>
</comment>
<dbReference type="Proteomes" id="UP000622797">
    <property type="component" value="Unassembled WGS sequence"/>
</dbReference>
<dbReference type="GO" id="GO:0050660">
    <property type="term" value="F:flavin adenine dinucleotide binding"/>
    <property type="evidence" value="ECO:0007669"/>
    <property type="project" value="InterPro"/>
</dbReference>
<evidence type="ECO:0000259" key="12">
    <source>
        <dbReference type="Pfam" id="PF00324"/>
    </source>
</evidence>
<accession>A0A8H4TV54</accession>
<evidence type="ECO:0000256" key="1">
    <source>
        <dbReference type="ARBA" id="ARBA00004141"/>
    </source>
</evidence>
<dbReference type="PANTHER" id="PTHR42877">
    <property type="entry name" value="L-ORNITHINE N(5)-MONOOXYGENASE-RELATED"/>
    <property type="match status" value="1"/>
</dbReference>
<keyword evidence="6" id="KW-0274">FAD</keyword>
<keyword evidence="9 11" id="KW-0472">Membrane</keyword>
<evidence type="ECO:0000256" key="9">
    <source>
        <dbReference type="ARBA" id="ARBA00023136"/>
    </source>
</evidence>
<dbReference type="Gene3D" id="3.50.50.60">
    <property type="entry name" value="FAD/NAD(P)-binding domain"/>
    <property type="match status" value="2"/>
</dbReference>
<feature type="transmembrane region" description="Helical" evidence="11">
    <location>
        <begin position="42"/>
        <end position="60"/>
    </location>
</feature>